<feature type="active site" description="Charge relay system" evidence="5">
    <location>
        <position position="209"/>
    </location>
</feature>
<evidence type="ECO:0000256" key="1">
    <source>
        <dbReference type="ARBA" id="ARBA00001311"/>
    </source>
</evidence>
<name>A0A9P4NSR2_9PEZI</name>
<evidence type="ECO:0000256" key="6">
    <source>
        <dbReference type="PIRSR" id="PIRSR001221-2"/>
    </source>
</evidence>
<feature type="domain" description="Amidase" evidence="7">
    <location>
        <begin position="78"/>
        <end position="535"/>
    </location>
</feature>
<comment type="similarity">
    <text evidence="2">Belongs to the amidase family.</text>
</comment>
<dbReference type="PANTHER" id="PTHR46072">
    <property type="entry name" value="AMIDASE-RELATED-RELATED"/>
    <property type="match status" value="1"/>
</dbReference>
<evidence type="ECO:0000259" key="7">
    <source>
        <dbReference type="Pfam" id="PF01425"/>
    </source>
</evidence>
<accession>A0A9P4NSR2</accession>
<keyword evidence="9" id="KW-1185">Reference proteome</keyword>
<comment type="caution">
    <text evidence="8">The sequence shown here is derived from an EMBL/GenBank/DDBJ whole genome shotgun (WGS) entry which is preliminary data.</text>
</comment>
<evidence type="ECO:0000313" key="8">
    <source>
        <dbReference type="EMBL" id="KAF2431484.1"/>
    </source>
</evidence>
<reference evidence="8" key="1">
    <citation type="journal article" date="2020" name="Stud. Mycol.">
        <title>101 Dothideomycetes genomes: a test case for predicting lifestyles and emergence of pathogens.</title>
        <authorList>
            <person name="Haridas S."/>
            <person name="Albert R."/>
            <person name="Binder M."/>
            <person name="Bloem J."/>
            <person name="Labutti K."/>
            <person name="Salamov A."/>
            <person name="Andreopoulos B."/>
            <person name="Baker S."/>
            <person name="Barry K."/>
            <person name="Bills G."/>
            <person name="Bluhm B."/>
            <person name="Cannon C."/>
            <person name="Castanera R."/>
            <person name="Culley D."/>
            <person name="Daum C."/>
            <person name="Ezra D."/>
            <person name="Gonzalez J."/>
            <person name="Henrissat B."/>
            <person name="Kuo A."/>
            <person name="Liang C."/>
            <person name="Lipzen A."/>
            <person name="Lutzoni F."/>
            <person name="Magnuson J."/>
            <person name="Mondo S."/>
            <person name="Nolan M."/>
            <person name="Ohm R."/>
            <person name="Pangilinan J."/>
            <person name="Park H.-J."/>
            <person name="Ramirez L."/>
            <person name="Alfaro M."/>
            <person name="Sun H."/>
            <person name="Tritt A."/>
            <person name="Yoshinaga Y."/>
            <person name="Zwiers L.-H."/>
            <person name="Turgeon B."/>
            <person name="Goodwin S."/>
            <person name="Spatafora J."/>
            <person name="Crous P."/>
            <person name="Grigoriev I."/>
        </authorList>
    </citation>
    <scope>NUCLEOTIDE SEQUENCE</scope>
    <source>
        <strain evidence="8">CBS 130266</strain>
    </source>
</reference>
<feature type="active site" description="Charge relay system" evidence="5">
    <location>
        <position position="134"/>
    </location>
</feature>
<organism evidence="8 9">
    <name type="scientific">Tothia fuscella</name>
    <dbReference type="NCBI Taxonomy" id="1048955"/>
    <lineage>
        <taxon>Eukaryota</taxon>
        <taxon>Fungi</taxon>
        <taxon>Dikarya</taxon>
        <taxon>Ascomycota</taxon>
        <taxon>Pezizomycotina</taxon>
        <taxon>Dothideomycetes</taxon>
        <taxon>Pleosporomycetidae</taxon>
        <taxon>Venturiales</taxon>
        <taxon>Cylindrosympodiaceae</taxon>
        <taxon>Tothia</taxon>
    </lineage>
</organism>
<dbReference type="GO" id="GO:0004040">
    <property type="term" value="F:amidase activity"/>
    <property type="evidence" value="ECO:0007669"/>
    <property type="project" value="UniProtKB-EC"/>
</dbReference>
<evidence type="ECO:0000256" key="3">
    <source>
        <dbReference type="ARBA" id="ARBA00012922"/>
    </source>
</evidence>
<protein>
    <recommendedName>
        <fullName evidence="3">amidase</fullName>
        <ecNumber evidence="3">3.5.1.4</ecNumber>
    </recommendedName>
</protein>
<dbReference type="Proteomes" id="UP000800235">
    <property type="component" value="Unassembled WGS sequence"/>
</dbReference>
<dbReference type="OrthoDB" id="6428749at2759"/>
<dbReference type="Gene3D" id="3.90.1300.10">
    <property type="entry name" value="Amidase signature (AS) domain"/>
    <property type="match status" value="1"/>
</dbReference>
<dbReference type="EMBL" id="MU007031">
    <property type="protein sequence ID" value="KAF2431484.1"/>
    <property type="molecule type" value="Genomic_DNA"/>
</dbReference>
<gene>
    <name evidence="8" type="ORF">EJ08DRAFT_669880</name>
</gene>
<sequence length="559" mass="60594">MPDTWKDISKRKKAEQADRIPKVWLLPKAFEPSANINNVLDVPRKCGILSPGELEITEAHDATSLIEQLSTGKLKSVDVVTAFCKRAAIAHQLTNCLTEIIFKDAIKRAKTLDSHFQQHGKPVGPLHGLPISLKDTFKIPGYDSSIGIAQFAFKPATTPSALVQLLLNAGAVLYCKTNIPQTLMALDSHNNVFGRVLNPVNRKVTAGGSSGGEGALVAMRGSVLGVGTDVGGSIRIPAMCNNLYGIKPSWQRVPYSGQQGSTLSGSSAVSIPASAGPIATSMRDCELFLRVVANEEPWNIDSDVAYGLWSDQGCTTAKKDIVIGIVRTDGLITPLPPVVKVIDETATALRAQGIQTIDMDISSLFAQCQSLANALFSMDGYQYIFDTLEATGEPLSPWLSTRLRRKNPKTLDGVRAVHAKRDELRTKFLSIWKDKNGRTIDAFVCPVAPHPVPLIDQYNGVSYTSSFVLLDYPAGTLPVRAVTATDIQGEIPTSPTLNSWDKTNRALWTEVDRSVYVGTPLCVQVVAPRLQERRLVNAMSVIDDALKAEFGHLATRAKL</sequence>
<dbReference type="InterPro" id="IPR036928">
    <property type="entry name" value="AS_sf"/>
</dbReference>
<evidence type="ECO:0000256" key="5">
    <source>
        <dbReference type="PIRSR" id="PIRSR001221-1"/>
    </source>
</evidence>
<dbReference type="InterPro" id="IPR023631">
    <property type="entry name" value="Amidase_dom"/>
</dbReference>
<evidence type="ECO:0000256" key="4">
    <source>
        <dbReference type="ARBA" id="ARBA00022801"/>
    </source>
</evidence>
<dbReference type="InterPro" id="IPR020556">
    <property type="entry name" value="Amidase_CS"/>
</dbReference>
<feature type="active site" description="Acyl-ester intermediate" evidence="5">
    <location>
        <position position="233"/>
    </location>
</feature>
<comment type="catalytic activity">
    <reaction evidence="1">
        <text>a monocarboxylic acid amide + H2O = a monocarboxylate + NH4(+)</text>
        <dbReference type="Rhea" id="RHEA:12020"/>
        <dbReference type="ChEBI" id="CHEBI:15377"/>
        <dbReference type="ChEBI" id="CHEBI:28938"/>
        <dbReference type="ChEBI" id="CHEBI:35757"/>
        <dbReference type="ChEBI" id="CHEBI:83628"/>
        <dbReference type="EC" id="3.5.1.4"/>
    </reaction>
</comment>
<evidence type="ECO:0000256" key="2">
    <source>
        <dbReference type="ARBA" id="ARBA00009199"/>
    </source>
</evidence>
<dbReference type="EC" id="3.5.1.4" evidence="3"/>
<dbReference type="PIRSF" id="PIRSF001221">
    <property type="entry name" value="Amidase_fungi"/>
    <property type="match status" value="1"/>
</dbReference>
<feature type="binding site" evidence="6">
    <location>
        <position position="183"/>
    </location>
    <ligand>
        <name>substrate</name>
    </ligand>
</feature>
<keyword evidence="4" id="KW-0378">Hydrolase</keyword>
<feature type="binding site" evidence="6">
    <location>
        <position position="209"/>
    </location>
    <ligand>
        <name>substrate</name>
    </ligand>
</feature>
<dbReference type="PANTHER" id="PTHR46072:SF6">
    <property type="entry name" value="AMIDASE, PUTATIVE (AFU_ORTHOLOGUE AFUA_1G14530)-RELATED"/>
    <property type="match status" value="1"/>
</dbReference>
<dbReference type="PROSITE" id="PS00571">
    <property type="entry name" value="AMIDASES"/>
    <property type="match status" value="1"/>
</dbReference>
<dbReference type="AlphaFoldDB" id="A0A9P4NSR2"/>
<dbReference type="Pfam" id="PF01425">
    <property type="entry name" value="Amidase"/>
    <property type="match status" value="1"/>
</dbReference>
<evidence type="ECO:0000313" key="9">
    <source>
        <dbReference type="Proteomes" id="UP000800235"/>
    </source>
</evidence>
<dbReference type="SUPFAM" id="SSF75304">
    <property type="entry name" value="Amidase signature (AS) enzymes"/>
    <property type="match status" value="1"/>
</dbReference>
<proteinExistence type="inferred from homology"/>
<feature type="binding site" evidence="6">
    <location>
        <begin position="230"/>
        <end position="233"/>
    </location>
    <ligand>
        <name>substrate</name>
    </ligand>
</feature>